<name>A0A0G1L3V5_9BACT</name>
<proteinExistence type="predicted"/>
<evidence type="ECO:0000313" key="3">
    <source>
        <dbReference type="Proteomes" id="UP000034652"/>
    </source>
</evidence>
<keyword evidence="1" id="KW-0472">Membrane</keyword>
<dbReference type="PANTHER" id="PTHR43649">
    <property type="entry name" value="ARABINOSE-BINDING PROTEIN-RELATED"/>
    <property type="match status" value="1"/>
</dbReference>
<evidence type="ECO:0000313" key="2">
    <source>
        <dbReference type="EMBL" id="KKT63277.1"/>
    </source>
</evidence>
<dbReference type="PANTHER" id="PTHR43649:SF12">
    <property type="entry name" value="DIACETYLCHITOBIOSE BINDING PROTEIN DASA"/>
    <property type="match status" value="1"/>
</dbReference>
<dbReference type="EMBL" id="LCIV01000009">
    <property type="protein sequence ID" value="KKT63277.1"/>
    <property type="molecule type" value="Genomic_DNA"/>
</dbReference>
<dbReference type="Pfam" id="PF13416">
    <property type="entry name" value="SBP_bac_8"/>
    <property type="match status" value="1"/>
</dbReference>
<sequence length="428" mass="46954">MDKLQIIIIGGAVIIVVIAVLVVTGIVPGLKVGGESGVSLAVWGFDNESALRDLVLKYAEAHQNFDVRYSKKDRANFESDFLNAIARGEAPDIVVFPSDYLNKHKDKLSAAPTILFTEREISQQYIEAASVFLGAKNEVLGVPFYAEPLMLFINNDIFTKNFIASPPKTWDEFLNDAAKFTKKDSSGNIAISGAALGRAENIENAPLILTTLFLQSGEKIINNLGEVVLNEPLNIGGVTLHPAESSLQFITDFANPKKNSQSWSGALPEAKDAFINGELAMYFGKISEHNEIKNKNVHLSFSAALLPQLADTTRPITGGVMFALAVPKASKAQQQAWQFIQFLSSAENSASYADKTGNVSTRRDVLPVYQKESTRSVFANSVLALKLWPDPDPMRTDQIFRTLIEDMAVGRFTLRDSLEKAKARLQEI</sequence>
<dbReference type="InterPro" id="IPR050490">
    <property type="entry name" value="Bact_solute-bd_prot1"/>
</dbReference>
<protein>
    <submittedName>
        <fullName evidence="2">Family 1 extracellular solute-binding protein</fullName>
    </submittedName>
</protein>
<accession>A0A0G1L3V5</accession>
<keyword evidence="1" id="KW-1133">Transmembrane helix</keyword>
<gene>
    <name evidence="2" type="ORF">UW57_C0009G0013</name>
</gene>
<organism evidence="2 3">
    <name type="scientific">Candidatus Giovannonibacteria bacterium GW2011_GWA1_44_29</name>
    <dbReference type="NCBI Taxonomy" id="1618646"/>
    <lineage>
        <taxon>Bacteria</taxon>
        <taxon>Candidatus Giovannoniibacteriota</taxon>
    </lineage>
</organism>
<dbReference type="SUPFAM" id="SSF53850">
    <property type="entry name" value="Periplasmic binding protein-like II"/>
    <property type="match status" value="1"/>
</dbReference>
<comment type="caution">
    <text evidence="2">The sequence shown here is derived from an EMBL/GenBank/DDBJ whole genome shotgun (WGS) entry which is preliminary data.</text>
</comment>
<feature type="transmembrane region" description="Helical" evidence="1">
    <location>
        <begin position="6"/>
        <end position="27"/>
    </location>
</feature>
<dbReference type="STRING" id="1618646.UW57_C0009G0013"/>
<dbReference type="Gene3D" id="3.40.190.10">
    <property type="entry name" value="Periplasmic binding protein-like II"/>
    <property type="match status" value="1"/>
</dbReference>
<evidence type="ECO:0000256" key="1">
    <source>
        <dbReference type="SAM" id="Phobius"/>
    </source>
</evidence>
<dbReference type="Proteomes" id="UP000034652">
    <property type="component" value="Unassembled WGS sequence"/>
</dbReference>
<keyword evidence="1" id="KW-0812">Transmembrane</keyword>
<dbReference type="InterPro" id="IPR006059">
    <property type="entry name" value="SBP"/>
</dbReference>
<dbReference type="AlphaFoldDB" id="A0A0G1L3V5"/>
<reference evidence="2 3" key="1">
    <citation type="journal article" date="2015" name="Nature">
        <title>rRNA introns, odd ribosomes, and small enigmatic genomes across a large radiation of phyla.</title>
        <authorList>
            <person name="Brown C.T."/>
            <person name="Hug L.A."/>
            <person name="Thomas B.C."/>
            <person name="Sharon I."/>
            <person name="Castelle C.J."/>
            <person name="Singh A."/>
            <person name="Wilkins M.J."/>
            <person name="Williams K.H."/>
            <person name="Banfield J.F."/>
        </authorList>
    </citation>
    <scope>NUCLEOTIDE SEQUENCE [LARGE SCALE GENOMIC DNA]</scope>
</reference>